<dbReference type="STRING" id="1188319.OYT1_00895"/>
<dbReference type="KEGG" id="fam:OYT1_ch1903"/>
<keyword evidence="2" id="KW-1185">Reference proteome</keyword>
<evidence type="ECO:0000313" key="2">
    <source>
        <dbReference type="Proteomes" id="UP000033070"/>
    </source>
</evidence>
<dbReference type="AlphaFoldDB" id="A0A2Z6GDM3"/>
<dbReference type="RefSeq" id="WP_062626098.1">
    <property type="nucleotide sequence ID" value="NZ_AP018738.1"/>
</dbReference>
<organism evidence="1 2">
    <name type="scientific">Ferriphaselus amnicola</name>
    <dbReference type="NCBI Taxonomy" id="1188319"/>
    <lineage>
        <taxon>Bacteria</taxon>
        <taxon>Pseudomonadati</taxon>
        <taxon>Pseudomonadota</taxon>
        <taxon>Betaproteobacteria</taxon>
        <taxon>Nitrosomonadales</taxon>
        <taxon>Gallionellaceae</taxon>
        <taxon>Ferriphaselus</taxon>
    </lineage>
</organism>
<dbReference type="InterPro" id="IPR025255">
    <property type="entry name" value="DUF4202"/>
</dbReference>
<gene>
    <name evidence="1" type="ORF">OYT1_ch1903</name>
</gene>
<keyword evidence="1" id="KW-0436">Ligase</keyword>
<accession>A0A2Z6GDM3</accession>
<dbReference type="Pfam" id="PF13875">
    <property type="entry name" value="DUF4202"/>
    <property type="match status" value="1"/>
</dbReference>
<proteinExistence type="predicted"/>
<dbReference type="PANTHER" id="PTHR41729:SF1">
    <property type="entry name" value="GLUTAMYL-TRNA SYNTHETASE"/>
    <property type="match status" value="1"/>
</dbReference>
<sequence>MSTSLYLAAIAAFDRANSEDPNKEVFDGKEYPKELLYAQRMTEMQERFAPEASEAVKLAVRAQHIQRWKIPRSDYAMDKPGYMLWRTTLYKFHADTAGKLMQEVGYDDEMIARVKTIVGKKDLKTNPETQMMEDVVDLVFIEHYMLAFAGQHADYDEAKWIVIIKKTWNKMSESAHAFALAGKIKLPEALVPLILKAVA</sequence>
<keyword evidence="1" id="KW-0030">Aminoacyl-tRNA synthetase</keyword>
<dbReference type="PANTHER" id="PTHR41729">
    <property type="entry name" value="GLUTAMYL-TRNA SYNTHETASE"/>
    <property type="match status" value="1"/>
</dbReference>
<protein>
    <submittedName>
        <fullName evidence="1">Glutamyl-tRNA synthetase</fullName>
    </submittedName>
</protein>
<name>A0A2Z6GDM3_9PROT</name>
<evidence type="ECO:0000313" key="1">
    <source>
        <dbReference type="EMBL" id="BBE51429.1"/>
    </source>
</evidence>
<dbReference type="GO" id="GO:0004812">
    <property type="term" value="F:aminoacyl-tRNA ligase activity"/>
    <property type="evidence" value="ECO:0007669"/>
    <property type="project" value="UniProtKB-KW"/>
</dbReference>
<reference evidence="1 2" key="1">
    <citation type="submission" date="2018-06" db="EMBL/GenBank/DDBJ databases">
        <title>OYT1 Genome Sequencing.</title>
        <authorList>
            <person name="Kato S."/>
            <person name="Itoh T."/>
            <person name="Ohkuma M."/>
        </authorList>
    </citation>
    <scope>NUCLEOTIDE SEQUENCE [LARGE SCALE GENOMIC DNA]</scope>
    <source>
        <strain evidence="1 2">OYT1</strain>
    </source>
</reference>
<dbReference type="Proteomes" id="UP000033070">
    <property type="component" value="Chromosome"/>
</dbReference>
<dbReference type="OrthoDB" id="9799165at2"/>
<dbReference type="EMBL" id="AP018738">
    <property type="protein sequence ID" value="BBE51429.1"/>
    <property type="molecule type" value="Genomic_DNA"/>
</dbReference>